<dbReference type="PhylomeDB" id="E9FWU0"/>
<dbReference type="PANTHER" id="PTHR13526">
    <property type="entry name" value="TRANSCRIPTION FACTOR SPT20 HOMOLOG"/>
    <property type="match status" value="1"/>
</dbReference>
<evidence type="ECO:0000256" key="1">
    <source>
        <dbReference type="ARBA" id="ARBA00009112"/>
    </source>
</evidence>
<evidence type="ECO:0000313" key="4">
    <source>
        <dbReference type="EMBL" id="EFX88375.1"/>
    </source>
</evidence>
<comment type="similarity">
    <text evidence="1">Belongs to the SPT20 family.</text>
</comment>
<dbReference type="InterPro" id="IPR021950">
    <property type="entry name" value="Spt20"/>
</dbReference>
<evidence type="ECO:0000259" key="3">
    <source>
        <dbReference type="Pfam" id="PF12090"/>
    </source>
</evidence>
<sequence length="274" mass="31224">MVYFQDVKLSVNLLDRFVQGESLNQVVITLYPGNEGYTLALKIHNTLENETARIPYEEDELLNCIESQQLPPVLVELLEEAGADVFYDGCVFVEVKDLRGGSKQSWNVLLKPSPQTILADAQQICHEQGWGSEELIQLESILCMAMAEPLCLNPNPSVGELAMNRDSTAKQLHNTALRRTRRRWSEGRKRKQTETSQSPNNDFKLHDFLKKKSLLGRGIPPILQVFSSNKISSFALLPLLLTNFWRLSFSSHRKTETVCHRHQLRPSNLTFLTF</sequence>
<dbReference type="eggNOG" id="ENOG502QS30">
    <property type="taxonomic scope" value="Eukaryota"/>
</dbReference>
<feature type="domain" description="Spt20-like SEP" evidence="3">
    <location>
        <begin position="26"/>
        <end position="162"/>
    </location>
</feature>
<proteinExistence type="inferred from homology"/>
<dbReference type="InParanoid" id="E9FWU0"/>
<accession>E9FWU0</accession>
<dbReference type="Proteomes" id="UP000000305">
    <property type="component" value="Unassembled WGS sequence"/>
</dbReference>
<dbReference type="GO" id="GO:0000124">
    <property type="term" value="C:SAGA complex"/>
    <property type="evidence" value="ECO:0007669"/>
    <property type="project" value="InterPro"/>
</dbReference>
<feature type="region of interest" description="Disordered" evidence="2">
    <location>
        <begin position="176"/>
        <end position="202"/>
    </location>
</feature>
<dbReference type="InterPro" id="IPR046468">
    <property type="entry name" value="Spt20-like_SEP"/>
</dbReference>
<dbReference type="AlphaFoldDB" id="E9FWU0"/>
<dbReference type="STRING" id="6669.E9FWU0"/>
<dbReference type="OrthoDB" id="1932706at2759"/>
<dbReference type="OMA" id="CDSERIW"/>
<dbReference type="GO" id="GO:0003712">
    <property type="term" value="F:transcription coregulator activity"/>
    <property type="evidence" value="ECO:0007669"/>
    <property type="project" value="InterPro"/>
</dbReference>
<dbReference type="Pfam" id="PF12090">
    <property type="entry name" value="Spt20_SEP"/>
    <property type="match status" value="1"/>
</dbReference>
<gene>
    <name evidence="4" type="ORF">DAPPUDRAFT_42078</name>
</gene>
<dbReference type="EMBL" id="GL732526">
    <property type="protein sequence ID" value="EFX88375.1"/>
    <property type="molecule type" value="Genomic_DNA"/>
</dbReference>
<dbReference type="PANTHER" id="PTHR13526:SF8">
    <property type="entry name" value="TRANSCRIPTION FACTOR SPT20 HOMOLOG"/>
    <property type="match status" value="1"/>
</dbReference>
<keyword evidence="5" id="KW-1185">Reference proteome</keyword>
<evidence type="ECO:0000313" key="5">
    <source>
        <dbReference type="Proteomes" id="UP000000305"/>
    </source>
</evidence>
<dbReference type="KEGG" id="dpx:DAPPUDRAFT_42078"/>
<organism evidence="4 5">
    <name type="scientific">Daphnia pulex</name>
    <name type="common">Water flea</name>
    <dbReference type="NCBI Taxonomy" id="6669"/>
    <lineage>
        <taxon>Eukaryota</taxon>
        <taxon>Metazoa</taxon>
        <taxon>Ecdysozoa</taxon>
        <taxon>Arthropoda</taxon>
        <taxon>Crustacea</taxon>
        <taxon>Branchiopoda</taxon>
        <taxon>Diplostraca</taxon>
        <taxon>Cladocera</taxon>
        <taxon>Anomopoda</taxon>
        <taxon>Daphniidae</taxon>
        <taxon>Daphnia</taxon>
    </lineage>
</organism>
<name>E9FWU0_DAPPU</name>
<reference evidence="4 5" key="1">
    <citation type="journal article" date="2011" name="Science">
        <title>The ecoresponsive genome of Daphnia pulex.</title>
        <authorList>
            <person name="Colbourne J.K."/>
            <person name="Pfrender M.E."/>
            <person name="Gilbert D."/>
            <person name="Thomas W.K."/>
            <person name="Tucker A."/>
            <person name="Oakley T.H."/>
            <person name="Tokishita S."/>
            <person name="Aerts A."/>
            <person name="Arnold G.J."/>
            <person name="Basu M.K."/>
            <person name="Bauer D.J."/>
            <person name="Caceres C.E."/>
            <person name="Carmel L."/>
            <person name="Casola C."/>
            <person name="Choi J.H."/>
            <person name="Detter J.C."/>
            <person name="Dong Q."/>
            <person name="Dusheyko S."/>
            <person name="Eads B.D."/>
            <person name="Frohlich T."/>
            <person name="Geiler-Samerotte K.A."/>
            <person name="Gerlach D."/>
            <person name="Hatcher P."/>
            <person name="Jogdeo S."/>
            <person name="Krijgsveld J."/>
            <person name="Kriventseva E.V."/>
            <person name="Kultz D."/>
            <person name="Laforsch C."/>
            <person name="Lindquist E."/>
            <person name="Lopez J."/>
            <person name="Manak J.R."/>
            <person name="Muller J."/>
            <person name="Pangilinan J."/>
            <person name="Patwardhan R.P."/>
            <person name="Pitluck S."/>
            <person name="Pritham E.J."/>
            <person name="Rechtsteiner A."/>
            <person name="Rho M."/>
            <person name="Rogozin I.B."/>
            <person name="Sakarya O."/>
            <person name="Salamov A."/>
            <person name="Schaack S."/>
            <person name="Shapiro H."/>
            <person name="Shiga Y."/>
            <person name="Skalitzky C."/>
            <person name="Smith Z."/>
            <person name="Souvorov A."/>
            <person name="Sung W."/>
            <person name="Tang Z."/>
            <person name="Tsuchiya D."/>
            <person name="Tu H."/>
            <person name="Vos H."/>
            <person name="Wang M."/>
            <person name="Wolf Y.I."/>
            <person name="Yamagata H."/>
            <person name="Yamada T."/>
            <person name="Ye Y."/>
            <person name="Shaw J.R."/>
            <person name="Andrews J."/>
            <person name="Crease T.J."/>
            <person name="Tang H."/>
            <person name="Lucas S.M."/>
            <person name="Robertson H.M."/>
            <person name="Bork P."/>
            <person name="Koonin E.V."/>
            <person name="Zdobnov E.M."/>
            <person name="Grigoriev I.V."/>
            <person name="Lynch M."/>
            <person name="Boore J.L."/>
        </authorList>
    </citation>
    <scope>NUCLEOTIDE SEQUENCE [LARGE SCALE GENOMIC DNA]</scope>
</reference>
<protein>
    <recommendedName>
        <fullName evidence="3">Spt20-like SEP domain-containing protein</fullName>
    </recommendedName>
</protein>
<dbReference type="HOGENOM" id="CLU_1016564_0_0_1"/>
<evidence type="ECO:0000256" key="2">
    <source>
        <dbReference type="SAM" id="MobiDB-lite"/>
    </source>
</evidence>